<name>A0A2N5PAD4_MEDGN</name>
<evidence type="ECO:0000313" key="2">
    <source>
        <dbReference type="EMBL" id="PLT71294.1"/>
    </source>
</evidence>
<feature type="region of interest" description="Disordered" evidence="1">
    <location>
        <begin position="23"/>
        <end position="50"/>
    </location>
</feature>
<dbReference type="AlphaFoldDB" id="A0A2N5PAD4"/>
<reference evidence="4 5" key="1">
    <citation type="journal article" date="2017" name="Genome Med.">
        <title>A novel Ruminococcus gnavus clade enriched in inflammatory bowel disease patients.</title>
        <authorList>
            <person name="Hall A.B."/>
            <person name="Yassour M."/>
            <person name="Sauk J."/>
            <person name="Garner A."/>
            <person name="Jiang X."/>
            <person name="Arthur T."/>
            <person name="Lagoudas G.K."/>
            <person name="Vatanen T."/>
            <person name="Fornelos N."/>
            <person name="Wilson R."/>
            <person name="Bertha M."/>
            <person name="Cohen M."/>
            <person name="Garber J."/>
            <person name="Khalili H."/>
            <person name="Gevers D."/>
            <person name="Ananthakrishnan A.N."/>
            <person name="Kugathasan S."/>
            <person name="Lander E.S."/>
            <person name="Blainey P."/>
            <person name="Vlamakis H."/>
            <person name="Xavier R.J."/>
            <person name="Huttenhower C."/>
        </authorList>
    </citation>
    <scope>NUCLEOTIDE SEQUENCE [LARGE SCALE GENOMIC DNA]</scope>
    <source>
        <strain evidence="3 4">RJX1124</strain>
        <strain evidence="2 5">RJX1125</strain>
    </source>
</reference>
<evidence type="ECO:0000313" key="4">
    <source>
        <dbReference type="Proteomes" id="UP000234891"/>
    </source>
</evidence>
<dbReference type="EMBL" id="NIHT01000037">
    <property type="protein sequence ID" value="PLT71294.1"/>
    <property type="molecule type" value="Genomic_DNA"/>
</dbReference>
<evidence type="ECO:0000313" key="5">
    <source>
        <dbReference type="Proteomes" id="UP000235093"/>
    </source>
</evidence>
<protein>
    <submittedName>
        <fullName evidence="3">Uncharacterized protein</fullName>
    </submittedName>
</protein>
<gene>
    <name evidence="2" type="ORF">CDL23_15150</name>
    <name evidence="3" type="ORF">CDL26_10010</name>
</gene>
<dbReference type="Proteomes" id="UP000235093">
    <property type="component" value="Unassembled WGS sequence"/>
</dbReference>
<dbReference type="Proteomes" id="UP000234891">
    <property type="component" value="Unassembled WGS sequence"/>
</dbReference>
<accession>A0A2N5PAD4</accession>
<proteinExistence type="predicted"/>
<dbReference type="EMBL" id="NIHS01000016">
    <property type="protein sequence ID" value="PLT72015.1"/>
    <property type="molecule type" value="Genomic_DNA"/>
</dbReference>
<sequence>MKRRLCILGCIAIIIVMASCTSEKREKSEERSNTKIGKNSENEESEEDTIFDHEIKENIGEGIFEFVPE</sequence>
<dbReference type="PROSITE" id="PS51257">
    <property type="entry name" value="PROKAR_LIPOPROTEIN"/>
    <property type="match status" value="1"/>
</dbReference>
<evidence type="ECO:0000256" key="1">
    <source>
        <dbReference type="SAM" id="MobiDB-lite"/>
    </source>
</evidence>
<dbReference type="RefSeq" id="WP_101870843.1">
    <property type="nucleotide sequence ID" value="NZ_NIHS01000016.1"/>
</dbReference>
<evidence type="ECO:0000313" key="3">
    <source>
        <dbReference type="EMBL" id="PLT72015.1"/>
    </source>
</evidence>
<comment type="caution">
    <text evidence="3">The sequence shown here is derived from an EMBL/GenBank/DDBJ whole genome shotgun (WGS) entry which is preliminary data.</text>
</comment>
<organism evidence="3 4">
    <name type="scientific">Mediterraneibacter gnavus</name>
    <name type="common">Ruminococcus gnavus</name>
    <dbReference type="NCBI Taxonomy" id="33038"/>
    <lineage>
        <taxon>Bacteria</taxon>
        <taxon>Bacillati</taxon>
        <taxon>Bacillota</taxon>
        <taxon>Clostridia</taxon>
        <taxon>Lachnospirales</taxon>
        <taxon>Lachnospiraceae</taxon>
        <taxon>Mediterraneibacter</taxon>
    </lineage>
</organism>
<feature type="compositionally biased region" description="Basic and acidic residues" evidence="1">
    <location>
        <begin position="23"/>
        <end position="41"/>
    </location>
</feature>